<dbReference type="HOGENOM" id="CLU_091805_2_0_6"/>
<organism evidence="7 8">
    <name type="scientific">Acidithiobacillus caldus (strain ATCC 51756 / DSM 8584 / KU)</name>
    <dbReference type="NCBI Taxonomy" id="637389"/>
    <lineage>
        <taxon>Bacteria</taxon>
        <taxon>Pseudomonadati</taxon>
        <taxon>Pseudomonadota</taxon>
        <taxon>Acidithiobacillia</taxon>
        <taxon>Acidithiobacillales</taxon>
        <taxon>Acidithiobacillaceae</taxon>
        <taxon>Acidithiobacillus</taxon>
    </lineage>
</organism>
<dbReference type="eggNOG" id="COG3476">
    <property type="taxonomic scope" value="Bacteria"/>
</dbReference>
<feature type="transmembrane region" description="Helical" evidence="6">
    <location>
        <begin position="137"/>
        <end position="154"/>
    </location>
</feature>
<feature type="transmembrane region" description="Helical" evidence="6">
    <location>
        <begin position="6"/>
        <end position="27"/>
    </location>
</feature>
<evidence type="ECO:0000313" key="8">
    <source>
        <dbReference type="Proteomes" id="UP000005522"/>
    </source>
</evidence>
<keyword evidence="4 6" id="KW-1133">Transmembrane helix</keyword>
<protein>
    <submittedName>
        <fullName evidence="7">Tryptophan-rich sensory protein</fullName>
    </submittedName>
</protein>
<feature type="transmembrane region" description="Helical" evidence="6">
    <location>
        <begin position="109"/>
        <end position="131"/>
    </location>
</feature>
<evidence type="ECO:0000256" key="1">
    <source>
        <dbReference type="ARBA" id="ARBA00004141"/>
    </source>
</evidence>
<reference evidence="7 8" key="1">
    <citation type="journal article" date="2009" name="J. Bacteriol.">
        <title>Draft genome sequence of the extremely acidophilic bacterium Acidithiobacillus caldus ATCC 51756 reveals metabolic versatility in the genus Acidithiobacillus.</title>
        <authorList>
            <person name="Valdes J."/>
            <person name="Quatrini R."/>
            <person name="Hallberg K."/>
            <person name="Dopson M."/>
            <person name="Valenzuela P.D."/>
            <person name="Holmes D.S."/>
        </authorList>
    </citation>
    <scope>NUCLEOTIDE SEQUENCE [LARGE SCALE GENOMIC DNA]</scope>
    <source>
        <strain evidence="8">ATCC 51756 / DSM 8584 / KU</strain>
    </source>
</reference>
<dbReference type="GO" id="GO:0016020">
    <property type="term" value="C:membrane"/>
    <property type="evidence" value="ECO:0007669"/>
    <property type="project" value="UniProtKB-SubCell"/>
</dbReference>
<dbReference type="CDD" id="cd15904">
    <property type="entry name" value="TSPO_MBR"/>
    <property type="match status" value="1"/>
</dbReference>
<name>A0A059ZRA3_ACICK</name>
<sequence length="160" mass="18353">MIVLPFPLVATISLALTLAVASSGSLFRPDAWYERLRKPRLMPPGWVFPVVWTVLYVLMALAAAEIFVHYDAPLRPWALTLYALQLIANALWSWLFFKLHRPLWALWDLILLWLLVLACILVFAAIATPAALLLLPYGFWLLIALYLNAATWVLNRKERR</sequence>
<dbReference type="InterPro" id="IPR038330">
    <property type="entry name" value="TspO/MBR-related_sf"/>
</dbReference>
<dbReference type="PANTHER" id="PTHR10057">
    <property type="entry name" value="PERIPHERAL-TYPE BENZODIAZEPINE RECEPTOR"/>
    <property type="match status" value="1"/>
</dbReference>
<comment type="subcellular location">
    <subcellularLocation>
        <location evidence="1">Membrane</location>
        <topology evidence="1">Multi-pass membrane protein</topology>
    </subcellularLocation>
</comment>
<dbReference type="Pfam" id="PF03073">
    <property type="entry name" value="TspO_MBR"/>
    <property type="match status" value="1"/>
</dbReference>
<proteinExistence type="inferred from homology"/>
<evidence type="ECO:0000256" key="6">
    <source>
        <dbReference type="SAM" id="Phobius"/>
    </source>
</evidence>
<evidence type="ECO:0000313" key="7">
    <source>
        <dbReference type="EMBL" id="AIA55409.1"/>
    </source>
</evidence>
<accession>A0A059ZRA3</accession>
<keyword evidence="5 6" id="KW-0472">Membrane</keyword>
<evidence type="ECO:0000256" key="5">
    <source>
        <dbReference type="ARBA" id="ARBA00023136"/>
    </source>
</evidence>
<dbReference type="GO" id="GO:0033013">
    <property type="term" value="P:tetrapyrrole metabolic process"/>
    <property type="evidence" value="ECO:0007669"/>
    <property type="project" value="UniProtKB-ARBA"/>
</dbReference>
<dbReference type="Proteomes" id="UP000005522">
    <property type="component" value="Chromosome"/>
</dbReference>
<dbReference type="InterPro" id="IPR004307">
    <property type="entry name" value="TspO_MBR"/>
</dbReference>
<dbReference type="KEGG" id="acz:Acaty_c1545"/>
<evidence type="ECO:0000256" key="4">
    <source>
        <dbReference type="ARBA" id="ARBA00022989"/>
    </source>
</evidence>
<keyword evidence="3 6" id="KW-0812">Transmembrane</keyword>
<dbReference type="EMBL" id="CP005986">
    <property type="protein sequence ID" value="AIA55409.1"/>
    <property type="molecule type" value="Genomic_DNA"/>
</dbReference>
<dbReference type="RefSeq" id="WP_004872644.1">
    <property type="nucleotide sequence ID" value="NZ_CP005986.1"/>
</dbReference>
<feature type="transmembrane region" description="Helical" evidence="6">
    <location>
        <begin position="47"/>
        <end position="70"/>
    </location>
</feature>
<dbReference type="FunFam" id="1.20.1260.100:FF:000001">
    <property type="entry name" value="translocator protein 2"/>
    <property type="match status" value="1"/>
</dbReference>
<dbReference type="PANTHER" id="PTHR10057:SF0">
    <property type="entry name" value="TRANSLOCATOR PROTEIN"/>
    <property type="match status" value="1"/>
</dbReference>
<feature type="transmembrane region" description="Helical" evidence="6">
    <location>
        <begin position="76"/>
        <end position="97"/>
    </location>
</feature>
<dbReference type="Gene3D" id="1.20.1260.100">
    <property type="entry name" value="TspO/MBR protein"/>
    <property type="match status" value="1"/>
</dbReference>
<evidence type="ECO:0000256" key="3">
    <source>
        <dbReference type="ARBA" id="ARBA00022692"/>
    </source>
</evidence>
<comment type="similarity">
    <text evidence="2">Belongs to the TspO/BZRP family.</text>
</comment>
<gene>
    <name evidence="7" type="ORF">Acaty_c1545</name>
</gene>
<dbReference type="GeneID" id="92931765"/>
<evidence type="ECO:0000256" key="2">
    <source>
        <dbReference type="ARBA" id="ARBA00007524"/>
    </source>
</evidence>
<dbReference type="PIRSF" id="PIRSF005859">
    <property type="entry name" value="PBR"/>
    <property type="match status" value="1"/>
</dbReference>
<dbReference type="AlphaFoldDB" id="A0A059ZRA3"/>